<dbReference type="CDD" id="cd03529">
    <property type="entry name" value="Rieske_NirD"/>
    <property type="match status" value="1"/>
</dbReference>
<evidence type="ECO:0000313" key="9">
    <source>
        <dbReference type="Proteomes" id="UP000280668"/>
    </source>
</evidence>
<dbReference type="PANTHER" id="PTHR40562:SF1">
    <property type="entry name" value="NITRITE REDUCTASE (NADH) SMALL SUBUNIT"/>
    <property type="match status" value="1"/>
</dbReference>
<evidence type="ECO:0000256" key="5">
    <source>
        <dbReference type="ARBA" id="ARBA00023014"/>
    </source>
</evidence>
<sequence>MYLPCEAGVTASSLCCLRHVRPLSSVFYTPVPLALRTVLRVGSAMNTHMILEAPVASAEGATRRQAAWHPVCAVSELEPMWGEAALIGETQIALITLLDGRIFAVDHRDPVAGANVMARGIVGSRQGRPTLASPLYKQVYDLATGHCLTEDGPALRCYPVRVDDGIVQVQV</sequence>
<dbReference type="GO" id="GO:0008942">
    <property type="term" value="F:nitrite reductase [NAD(P)H] activity"/>
    <property type="evidence" value="ECO:0007669"/>
    <property type="project" value="InterPro"/>
</dbReference>
<feature type="domain" description="Rieske" evidence="7">
    <location>
        <begin position="69"/>
        <end position="169"/>
    </location>
</feature>
<protein>
    <submittedName>
        <fullName evidence="8">NAD(P)H-dependent nitrite reductase small subunit</fullName>
    </submittedName>
</protein>
<evidence type="ECO:0000256" key="3">
    <source>
        <dbReference type="ARBA" id="ARBA00023002"/>
    </source>
</evidence>
<dbReference type="Pfam" id="PF13806">
    <property type="entry name" value="Rieske_2"/>
    <property type="match status" value="1"/>
</dbReference>
<dbReference type="PROSITE" id="PS51296">
    <property type="entry name" value="RIESKE"/>
    <property type="match status" value="1"/>
</dbReference>
<name>A0A3N2BEI8_9MICO</name>
<dbReference type="EMBL" id="RKHK01000001">
    <property type="protein sequence ID" value="ROR73659.1"/>
    <property type="molecule type" value="Genomic_DNA"/>
</dbReference>
<evidence type="ECO:0000256" key="4">
    <source>
        <dbReference type="ARBA" id="ARBA00023004"/>
    </source>
</evidence>
<dbReference type="Proteomes" id="UP000280668">
    <property type="component" value="Unassembled WGS sequence"/>
</dbReference>
<dbReference type="PANTHER" id="PTHR40562">
    <property type="match status" value="1"/>
</dbReference>
<evidence type="ECO:0000313" key="8">
    <source>
        <dbReference type="EMBL" id="ROR73659.1"/>
    </source>
</evidence>
<keyword evidence="1" id="KW-0001">2Fe-2S</keyword>
<reference evidence="8 9" key="1">
    <citation type="submission" date="2018-11" db="EMBL/GenBank/DDBJ databases">
        <title>Sequencing the genomes of 1000 actinobacteria strains.</title>
        <authorList>
            <person name="Klenk H.-P."/>
        </authorList>
    </citation>
    <scope>NUCLEOTIDE SEQUENCE [LARGE SCALE GENOMIC DNA]</scope>
    <source>
        <strain evidence="8 9">DSM 11294</strain>
    </source>
</reference>
<dbReference type="InterPro" id="IPR017881">
    <property type="entry name" value="NirD"/>
</dbReference>
<evidence type="ECO:0000256" key="6">
    <source>
        <dbReference type="ARBA" id="ARBA00023063"/>
    </source>
</evidence>
<dbReference type="InterPro" id="IPR012748">
    <property type="entry name" value="Rieske-like_NirD"/>
</dbReference>
<dbReference type="GO" id="GO:0042128">
    <property type="term" value="P:nitrate assimilation"/>
    <property type="evidence" value="ECO:0007669"/>
    <property type="project" value="UniProtKB-KW"/>
</dbReference>
<dbReference type="InterPro" id="IPR036922">
    <property type="entry name" value="Rieske_2Fe-2S_sf"/>
</dbReference>
<evidence type="ECO:0000256" key="2">
    <source>
        <dbReference type="ARBA" id="ARBA00022723"/>
    </source>
</evidence>
<evidence type="ECO:0000259" key="7">
    <source>
        <dbReference type="PROSITE" id="PS51296"/>
    </source>
</evidence>
<dbReference type="GO" id="GO:0051537">
    <property type="term" value="F:2 iron, 2 sulfur cluster binding"/>
    <property type="evidence" value="ECO:0007669"/>
    <property type="project" value="UniProtKB-KW"/>
</dbReference>
<keyword evidence="2" id="KW-0479">Metal-binding</keyword>
<evidence type="ECO:0000256" key="1">
    <source>
        <dbReference type="ARBA" id="ARBA00022714"/>
    </source>
</evidence>
<dbReference type="InterPro" id="IPR017941">
    <property type="entry name" value="Rieske_2Fe-2S"/>
</dbReference>
<dbReference type="SUPFAM" id="SSF50022">
    <property type="entry name" value="ISP domain"/>
    <property type="match status" value="1"/>
</dbReference>
<keyword evidence="3" id="KW-0560">Oxidoreductase</keyword>
<keyword evidence="4" id="KW-0408">Iron</keyword>
<accession>A0A3N2BEI8</accession>
<keyword evidence="5" id="KW-0411">Iron-sulfur</keyword>
<keyword evidence="6" id="KW-0534">Nitrate assimilation</keyword>
<keyword evidence="9" id="KW-1185">Reference proteome</keyword>
<dbReference type="NCBIfam" id="TIGR02378">
    <property type="entry name" value="nirD_assim_sml"/>
    <property type="match status" value="1"/>
</dbReference>
<dbReference type="GO" id="GO:0046872">
    <property type="term" value="F:metal ion binding"/>
    <property type="evidence" value="ECO:0007669"/>
    <property type="project" value="UniProtKB-KW"/>
</dbReference>
<comment type="caution">
    <text evidence="8">The sequence shown here is derived from an EMBL/GenBank/DDBJ whole genome shotgun (WGS) entry which is preliminary data.</text>
</comment>
<organism evidence="8 9">
    <name type="scientific">Bogoriella caseilytica</name>
    <dbReference type="NCBI Taxonomy" id="56055"/>
    <lineage>
        <taxon>Bacteria</taxon>
        <taxon>Bacillati</taxon>
        <taxon>Actinomycetota</taxon>
        <taxon>Actinomycetes</taxon>
        <taxon>Micrococcales</taxon>
        <taxon>Bogoriellaceae</taxon>
        <taxon>Bogoriella</taxon>
    </lineage>
</organism>
<dbReference type="AlphaFoldDB" id="A0A3N2BEI8"/>
<gene>
    <name evidence="8" type="ORF">EDD31_2046</name>
</gene>
<dbReference type="GO" id="GO:0016705">
    <property type="term" value="F:oxidoreductase activity, acting on paired donors, with incorporation or reduction of molecular oxygen"/>
    <property type="evidence" value="ECO:0007669"/>
    <property type="project" value="UniProtKB-ARBA"/>
</dbReference>
<dbReference type="GO" id="GO:0004497">
    <property type="term" value="F:monooxygenase activity"/>
    <property type="evidence" value="ECO:0007669"/>
    <property type="project" value="UniProtKB-ARBA"/>
</dbReference>
<dbReference type="Gene3D" id="2.102.10.10">
    <property type="entry name" value="Rieske [2Fe-2S] iron-sulphur domain"/>
    <property type="match status" value="1"/>
</dbReference>
<proteinExistence type="predicted"/>
<dbReference type="PROSITE" id="PS51300">
    <property type="entry name" value="NIRD"/>
    <property type="match status" value="1"/>
</dbReference>